<dbReference type="Pfam" id="PF00754">
    <property type="entry name" value="F5_F8_type_C"/>
    <property type="match status" value="2"/>
</dbReference>
<feature type="disulfide bond" evidence="10">
    <location>
        <begin position="845"/>
        <end position="871"/>
    </location>
</feature>
<dbReference type="InterPro" id="IPR008979">
    <property type="entry name" value="Galactose-bd-like_sf"/>
</dbReference>
<keyword evidence="14" id="KW-1185">Reference proteome</keyword>
<keyword evidence="3" id="KW-0964">Secreted</keyword>
<evidence type="ECO:0000256" key="5">
    <source>
        <dbReference type="ARBA" id="ARBA00022729"/>
    </source>
</evidence>
<evidence type="ECO:0000256" key="7">
    <source>
        <dbReference type="ARBA" id="ARBA00022837"/>
    </source>
</evidence>
<evidence type="ECO:0000313" key="13">
    <source>
        <dbReference type="Ensembl" id="ENSMMOP00000003839.1"/>
    </source>
</evidence>
<evidence type="ECO:0000259" key="12">
    <source>
        <dbReference type="PROSITE" id="PS50022"/>
    </source>
</evidence>
<dbReference type="PROSITE" id="PS01286">
    <property type="entry name" value="FA58C_2"/>
    <property type="match status" value="2"/>
</dbReference>
<dbReference type="FunFam" id="2.60.120.260:FF:000002">
    <property type="entry name" value="Coagulation factor VIII"/>
    <property type="match status" value="2"/>
</dbReference>
<evidence type="ECO:0000256" key="9">
    <source>
        <dbReference type="ARBA" id="ARBA00023180"/>
    </source>
</evidence>
<feature type="domain" description="F5/8 type C" evidence="12">
    <location>
        <begin position="1031"/>
        <end position="1179"/>
    </location>
</feature>
<keyword evidence="8 10" id="KW-1015">Disulfide bond</keyword>
<dbReference type="InterPro" id="IPR008972">
    <property type="entry name" value="Cupredoxin"/>
</dbReference>
<organism evidence="13 14">
    <name type="scientific">Mola mola</name>
    <name type="common">Ocean sunfish</name>
    <name type="synonym">Tetraodon mola</name>
    <dbReference type="NCBI Taxonomy" id="94237"/>
    <lineage>
        <taxon>Eukaryota</taxon>
        <taxon>Metazoa</taxon>
        <taxon>Chordata</taxon>
        <taxon>Craniata</taxon>
        <taxon>Vertebrata</taxon>
        <taxon>Euteleostomi</taxon>
        <taxon>Actinopterygii</taxon>
        <taxon>Neopterygii</taxon>
        <taxon>Teleostei</taxon>
        <taxon>Neoteleostei</taxon>
        <taxon>Acanthomorphata</taxon>
        <taxon>Eupercaria</taxon>
        <taxon>Tetraodontiformes</taxon>
        <taxon>Molidae</taxon>
        <taxon>Mola</taxon>
    </lineage>
</organism>
<evidence type="ECO:0000256" key="1">
    <source>
        <dbReference type="ARBA" id="ARBA00004613"/>
    </source>
</evidence>
<dbReference type="SUPFAM" id="SSF49785">
    <property type="entry name" value="Galactose-binding domain-like"/>
    <property type="match status" value="2"/>
</dbReference>
<dbReference type="GO" id="GO:0038023">
    <property type="term" value="F:signaling receptor activity"/>
    <property type="evidence" value="ECO:0007669"/>
    <property type="project" value="TreeGrafter"/>
</dbReference>
<evidence type="ECO:0000256" key="3">
    <source>
        <dbReference type="ARBA" id="ARBA00022525"/>
    </source>
</evidence>
<dbReference type="PANTHER" id="PTHR46806:SF7">
    <property type="entry name" value="COAGULATION FACTOR VIII"/>
    <property type="match status" value="1"/>
</dbReference>
<evidence type="ECO:0000256" key="4">
    <source>
        <dbReference type="ARBA" id="ARBA00022723"/>
    </source>
</evidence>
<feature type="domain" description="F5/8 type C" evidence="12">
    <location>
        <begin position="1184"/>
        <end position="1341"/>
    </location>
</feature>
<dbReference type="InterPro" id="IPR050633">
    <property type="entry name" value="Neuropilin_MCO_CoagFactor"/>
</dbReference>
<keyword evidence="4" id="KW-0479">Metal-binding</keyword>
<keyword evidence="9" id="KW-0325">Glycoprotein</keyword>
<dbReference type="GO" id="GO:0005576">
    <property type="term" value="C:extracellular region"/>
    <property type="evidence" value="ECO:0007669"/>
    <property type="project" value="UniProtKB-SubCell"/>
</dbReference>
<dbReference type="InterPro" id="IPR000421">
    <property type="entry name" value="FA58C"/>
</dbReference>
<dbReference type="GO" id="GO:0005507">
    <property type="term" value="F:copper ion binding"/>
    <property type="evidence" value="ECO:0007669"/>
    <property type="project" value="InterPro"/>
</dbReference>
<feature type="region of interest" description="Disordered" evidence="11">
    <location>
        <begin position="483"/>
        <end position="520"/>
    </location>
</feature>
<dbReference type="PANTHER" id="PTHR46806">
    <property type="entry name" value="F5/8 TYPE C DOMAIN-CONTAINING PROTEIN"/>
    <property type="match status" value="1"/>
</dbReference>
<dbReference type="PIRSF" id="PIRSF000354">
    <property type="entry name" value="Factors_V_VIII"/>
    <property type="match status" value="1"/>
</dbReference>
<keyword evidence="7" id="KW-0106">Calcium</keyword>
<evidence type="ECO:0000256" key="10">
    <source>
        <dbReference type="PIRSR" id="PIRSR000354-1"/>
    </source>
</evidence>
<evidence type="ECO:0000256" key="8">
    <source>
        <dbReference type="ARBA" id="ARBA00023157"/>
    </source>
</evidence>
<reference evidence="13" key="1">
    <citation type="submission" date="2025-08" db="UniProtKB">
        <authorList>
            <consortium name="Ensembl"/>
        </authorList>
    </citation>
    <scope>IDENTIFICATION</scope>
</reference>
<name>A0A3Q3W5P2_MOLML</name>
<dbReference type="SUPFAM" id="SSF49503">
    <property type="entry name" value="Cupredoxins"/>
    <property type="match status" value="5"/>
</dbReference>
<reference evidence="13" key="2">
    <citation type="submission" date="2025-09" db="UniProtKB">
        <authorList>
            <consortium name="Ensembl"/>
        </authorList>
    </citation>
    <scope>IDENTIFICATION</scope>
</reference>
<evidence type="ECO:0000313" key="14">
    <source>
        <dbReference type="Proteomes" id="UP000261620"/>
    </source>
</evidence>
<keyword evidence="6" id="KW-0677">Repeat</keyword>
<protein>
    <recommendedName>
        <fullName evidence="12">F5/8 type C domain-containing protein</fullName>
    </recommendedName>
</protein>
<feature type="disulfide bond" evidence="10">
    <location>
        <begin position="1031"/>
        <end position="1179"/>
    </location>
</feature>
<proteinExistence type="inferred from homology"/>
<comment type="similarity">
    <text evidence="2">Belongs to the multicopper oxidase family.</text>
</comment>
<dbReference type="STRING" id="94237.ENSMMOP00000003839"/>
<dbReference type="InterPro" id="IPR011707">
    <property type="entry name" value="Cu-oxidase-like_N"/>
</dbReference>
<dbReference type="InterPro" id="IPR024715">
    <property type="entry name" value="Factor_5/8-like"/>
</dbReference>
<comment type="subcellular location">
    <subcellularLocation>
        <location evidence="1">Secreted</location>
    </subcellularLocation>
</comment>
<dbReference type="SMART" id="SM00231">
    <property type="entry name" value="FA58C"/>
    <property type="match status" value="2"/>
</dbReference>
<dbReference type="GO" id="GO:0005886">
    <property type="term" value="C:plasma membrane"/>
    <property type="evidence" value="ECO:0007669"/>
    <property type="project" value="TreeGrafter"/>
</dbReference>
<dbReference type="Gene3D" id="2.60.120.260">
    <property type="entry name" value="Galactose-binding domain-like"/>
    <property type="match status" value="2"/>
</dbReference>
<sequence length="1345" mass="152634">MDLTPLTFITAEMRAVTLGHFLISCQIHAHRHDGMNALFVVEKCPDPVVPPGPDLRNVKHDDDNYSEGYNYDDYSDLFNIISFQPNKPQVRASRREKPKAWEHYIAIEEVTWDYTPHLQHTDSVLQSRYLPAAPHHLDYKYKKAVYVEYTDRSFTKRKNPADALLGPLLKGKINDEIYVSHINLASRPYNIYPNGLSKISPMQTSTNEKDLRSMGVAPNETFGYVWRITTDDGPLNGDPQCLIQLYQSTVSPERDLASGLVGTLLICKNNAIDTRGHPCSNFGPDKEWPVIFAVFDENISWYMKENMKNSQQNSSDITDPEFYNSNVIYSVNGIMFSGRQFVICKTDVAFLHVASVSTQSDFLSVYITGNLFEYQGLYQSILTLFPMTGVTVPMEPEVIGEWEISAFDGSLKSRGMSIQYTVRPCHKGDLPRVDYNRDEDDISDYIDLLDQPMIRSVRPQNRMLVRLCKKLLTKNNTQSVNVAGQNVTDDKTEGTAAERQSGCQLKGGEKPTTASEGPIPQDILEELDSDREWKASLNETVQGGERAVRERRQVEGHGTDVDFSARASDDGGTRIEIQQQVGKTRTDNGSEIKAEERNEMSSVNNGTTEDLEVSNEISLNNSLLLSKMALNVKPTSSGEMDQKYIWSEPENLKMIVEYNSSASNNSRGLGLSIEYDDYNQQVLYYIDVRSGGVRYRHYYIAAEEITWDYGIRKPYQFITPREMQRGMRKFLPEYKKVVFRAYKDEDFRDPIGRGELQQHLGILGPFIRTEINEVLTVIFKNKASRPYSFHLHGVYDRSQGAGAAQTHSSSAPPGVPGEPVAPGEARTYNWKVTRTQGPTKSEFDCKTGTYYSTVDKERDLHSGLIGPLVICKPGTLHTHYYTQPDVQEFSLLFHTFDETKSWYLEENLQQRCAPPCRANSEDPWYHISNKFAAINGYVAETLPGLLLAQHQRVRWHLLNVGNDREYHAVHFHGLPFTVQTKEDHRIGVYNLFPGVFTTGKNKMGTWLVECTIGDYQMAGMRAKLLVYNSQCIVPLGMKSGRIEDSQITASDYIGTWKPKLARLDKSGKVNAWMGNSKMSWLQVDLLKPTLLHGVQTQGVSARLWDYYITFFTVSYSLDQDTWSTYRGNRSSKTRVFFGNMDSSKVKHNHFTPPFVARYVRIQPVDFKIKPSLRLELLGCDLNSCSFPLGLQIGSTTSIPIPASSFSASSFYSFMFINWIPSLARLHQGGIVNAWRPKNNNPHEWLQVDLGKVKRITGVVTQGARSAGTHIMVTEFSVTYSHDGHSWSTVLEENREKIFQGNDNYDEEAFNFFEPPLFGRYLRIHPLGWINDIALRLEILGCDTTS</sequence>
<dbReference type="CDD" id="cd00057">
    <property type="entry name" value="FA58C"/>
    <property type="match status" value="2"/>
</dbReference>
<dbReference type="PROSITE" id="PS50022">
    <property type="entry name" value="FA58C_3"/>
    <property type="match status" value="2"/>
</dbReference>
<feature type="region of interest" description="Disordered" evidence="11">
    <location>
        <begin position="800"/>
        <end position="823"/>
    </location>
</feature>
<evidence type="ECO:0000256" key="11">
    <source>
        <dbReference type="SAM" id="MobiDB-lite"/>
    </source>
</evidence>
<dbReference type="FunFam" id="2.60.40.420:FF:000028">
    <property type="entry name" value="Ceruloplasmin"/>
    <property type="match status" value="1"/>
</dbReference>
<accession>A0A3Q3W5P2</accession>
<feature type="disulfide bond" evidence="10">
    <location>
        <begin position="912"/>
        <end position="916"/>
    </location>
</feature>
<keyword evidence="5" id="KW-0732">Signal</keyword>
<dbReference type="PROSITE" id="PS01285">
    <property type="entry name" value="FA58C_1"/>
    <property type="match status" value="2"/>
</dbReference>
<dbReference type="InterPro" id="IPR033138">
    <property type="entry name" value="Cu_oxidase_CS"/>
</dbReference>
<feature type="compositionally biased region" description="Low complexity" evidence="11">
    <location>
        <begin position="808"/>
        <end position="823"/>
    </location>
</feature>
<dbReference type="Gene3D" id="2.60.40.420">
    <property type="entry name" value="Cupredoxins - blue copper proteins"/>
    <property type="match status" value="3"/>
</dbReference>
<dbReference type="PROSITE" id="PS00079">
    <property type="entry name" value="MULTICOPPER_OXIDASE1"/>
    <property type="match status" value="2"/>
</dbReference>
<dbReference type="Ensembl" id="ENSMMOT00000003909.1">
    <property type="protein sequence ID" value="ENSMMOP00000003839.1"/>
    <property type="gene ID" value="ENSMMOG00000003073.1"/>
</dbReference>
<dbReference type="Pfam" id="PF07732">
    <property type="entry name" value="Cu-oxidase_3"/>
    <property type="match status" value="1"/>
</dbReference>
<evidence type="ECO:0000256" key="2">
    <source>
        <dbReference type="ARBA" id="ARBA00010609"/>
    </source>
</evidence>
<dbReference type="OMA" id="HHESEPY"/>
<dbReference type="Proteomes" id="UP000261620">
    <property type="component" value="Unplaced"/>
</dbReference>
<evidence type="ECO:0000256" key="6">
    <source>
        <dbReference type="ARBA" id="ARBA00022737"/>
    </source>
</evidence>